<keyword evidence="3 5" id="KW-1133">Transmembrane helix</keyword>
<dbReference type="EMBL" id="JAESWC010000001">
    <property type="protein sequence ID" value="MBL4934595.1"/>
    <property type="molecule type" value="Genomic_DNA"/>
</dbReference>
<accession>A0ABS1T5J8</accession>
<dbReference type="Pfam" id="PF02659">
    <property type="entry name" value="Mntp"/>
    <property type="match status" value="1"/>
</dbReference>
<sequence>MKLIYLFFIAFINSIDNIGIGIAYSIAGVRVQLSKNMLISFLAFAVSFVSSLTGVIVSKYIGDDTAAIISMLLLAGMGIRMIYEAFHDSEDEGKINSIKVIGYKEAFLVGLVLALDDVPSSISSGLVGYDAFMVSMPYFVISFLIFFLGNYGIKFFTKLKIGRKANIIAGFLMIIMGISQLFG</sequence>
<evidence type="ECO:0000256" key="1">
    <source>
        <dbReference type="ARBA" id="ARBA00022475"/>
    </source>
</evidence>
<proteinExistence type="predicted"/>
<keyword evidence="1" id="KW-1003">Cell membrane</keyword>
<evidence type="ECO:0000313" key="6">
    <source>
        <dbReference type="EMBL" id="MBL4934595.1"/>
    </source>
</evidence>
<evidence type="ECO:0000256" key="5">
    <source>
        <dbReference type="SAM" id="Phobius"/>
    </source>
</evidence>
<organism evidence="6 7">
    <name type="scientific">Clostridium rhizosphaerae</name>
    <dbReference type="NCBI Taxonomy" id="2803861"/>
    <lineage>
        <taxon>Bacteria</taxon>
        <taxon>Bacillati</taxon>
        <taxon>Bacillota</taxon>
        <taxon>Clostridia</taxon>
        <taxon>Eubacteriales</taxon>
        <taxon>Clostridiaceae</taxon>
        <taxon>Clostridium</taxon>
    </lineage>
</organism>
<feature type="transmembrane region" description="Helical" evidence="5">
    <location>
        <begin position="165"/>
        <end position="182"/>
    </location>
</feature>
<protein>
    <submittedName>
        <fullName evidence="6">Manganese efflux pump</fullName>
    </submittedName>
</protein>
<feature type="transmembrane region" description="Helical" evidence="5">
    <location>
        <begin position="38"/>
        <end position="61"/>
    </location>
</feature>
<evidence type="ECO:0000256" key="2">
    <source>
        <dbReference type="ARBA" id="ARBA00022692"/>
    </source>
</evidence>
<dbReference type="PANTHER" id="PTHR35529:SF2">
    <property type="entry name" value="SPORULATION PROTEIN YTAF-RELATED"/>
    <property type="match status" value="1"/>
</dbReference>
<name>A0ABS1T5J8_9CLOT</name>
<dbReference type="PANTHER" id="PTHR35529">
    <property type="entry name" value="MANGANESE EFFLUX PUMP MNTP-RELATED"/>
    <property type="match status" value="1"/>
</dbReference>
<gene>
    <name evidence="6" type="ORF">JK636_02360</name>
</gene>
<keyword evidence="2 5" id="KW-0812">Transmembrane</keyword>
<evidence type="ECO:0000256" key="3">
    <source>
        <dbReference type="ARBA" id="ARBA00022989"/>
    </source>
</evidence>
<feature type="transmembrane region" description="Helical" evidence="5">
    <location>
        <begin position="67"/>
        <end position="86"/>
    </location>
</feature>
<reference evidence="6 7" key="1">
    <citation type="submission" date="2021-01" db="EMBL/GenBank/DDBJ databases">
        <title>Genome public.</title>
        <authorList>
            <person name="Liu C."/>
            <person name="Sun Q."/>
        </authorList>
    </citation>
    <scope>NUCLEOTIDE SEQUENCE [LARGE SCALE GENOMIC DNA]</scope>
    <source>
        <strain evidence="6 7">YIM B02515</strain>
    </source>
</reference>
<keyword evidence="4 5" id="KW-0472">Membrane</keyword>
<feature type="transmembrane region" description="Helical" evidence="5">
    <location>
        <begin position="135"/>
        <end position="153"/>
    </location>
</feature>
<comment type="caution">
    <text evidence="6">The sequence shown here is derived from an EMBL/GenBank/DDBJ whole genome shotgun (WGS) entry which is preliminary data.</text>
</comment>
<keyword evidence="7" id="KW-1185">Reference proteome</keyword>
<dbReference type="InterPro" id="IPR003810">
    <property type="entry name" value="Mntp/YtaF"/>
</dbReference>
<evidence type="ECO:0000256" key="4">
    <source>
        <dbReference type="ARBA" id="ARBA00023136"/>
    </source>
</evidence>
<feature type="transmembrane region" description="Helical" evidence="5">
    <location>
        <begin position="6"/>
        <end position="26"/>
    </location>
</feature>
<evidence type="ECO:0000313" key="7">
    <source>
        <dbReference type="Proteomes" id="UP000632377"/>
    </source>
</evidence>
<dbReference type="RefSeq" id="WP_202747225.1">
    <property type="nucleotide sequence ID" value="NZ_JAESWC010000001.1"/>
</dbReference>
<dbReference type="Proteomes" id="UP000632377">
    <property type="component" value="Unassembled WGS sequence"/>
</dbReference>